<evidence type="ECO:0000313" key="3">
    <source>
        <dbReference type="Proteomes" id="UP000179324"/>
    </source>
</evidence>
<accession>A0A1F6BRS2</accession>
<dbReference type="InterPro" id="IPR011042">
    <property type="entry name" value="6-blade_b-propeller_TolB-like"/>
</dbReference>
<dbReference type="SUPFAM" id="SSF82171">
    <property type="entry name" value="DPP6 N-terminal domain-like"/>
    <property type="match status" value="1"/>
</dbReference>
<evidence type="ECO:0000313" key="2">
    <source>
        <dbReference type="EMBL" id="OGG39523.1"/>
    </source>
</evidence>
<comment type="caution">
    <text evidence="2">The sequence shown here is derived from an EMBL/GenBank/DDBJ whole genome shotgun (WGS) entry which is preliminary data.</text>
</comment>
<dbReference type="EMBL" id="MFKI01000011">
    <property type="protein sequence ID" value="OGG39523.1"/>
    <property type="molecule type" value="Genomic_DNA"/>
</dbReference>
<name>A0A1F6BRS2_9BACT</name>
<protein>
    <submittedName>
        <fullName evidence="2">Uncharacterized protein</fullName>
    </submittedName>
</protein>
<organism evidence="2 3">
    <name type="scientific">Candidatus Jorgensenbacteria bacterium GWC1_48_12</name>
    <dbReference type="NCBI Taxonomy" id="1798469"/>
    <lineage>
        <taxon>Bacteria</taxon>
        <taxon>Candidatus Joergenseniibacteriota</taxon>
    </lineage>
</organism>
<evidence type="ECO:0000256" key="1">
    <source>
        <dbReference type="SAM" id="MobiDB-lite"/>
    </source>
</evidence>
<dbReference type="CDD" id="cd00146">
    <property type="entry name" value="PKD"/>
    <property type="match status" value="1"/>
</dbReference>
<dbReference type="AlphaFoldDB" id="A0A1F6BRS2"/>
<feature type="region of interest" description="Disordered" evidence="1">
    <location>
        <begin position="411"/>
        <end position="437"/>
    </location>
</feature>
<dbReference type="PROSITE" id="PS51257">
    <property type="entry name" value="PROKAR_LIPOPROTEIN"/>
    <property type="match status" value="1"/>
</dbReference>
<dbReference type="Pfam" id="PF07676">
    <property type="entry name" value="PD40"/>
    <property type="match status" value="1"/>
</dbReference>
<dbReference type="Proteomes" id="UP000179324">
    <property type="component" value="Unassembled WGS sequence"/>
</dbReference>
<dbReference type="InterPro" id="IPR011659">
    <property type="entry name" value="WD40"/>
</dbReference>
<reference evidence="2 3" key="1">
    <citation type="journal article" date="2016" name="Nat. Commun.">
        <title>Thousands of microbial genomes shed light on interconnected biogeochemical processes in an aquifer system.</title>
        <authorList>
            <person name="Anantharaman K."/>
            <person name="Brown C.T."/>
            <person name="Hug L.A."/>
            <person name="Sharon I."/>
            <person name="Castelle C.J."/>
            <person name="Probst A.J."/>
            <person name="Thomas B.C."/>
            <person name="Singh A."/>
            <person name="Wilkins M.J."/>
            <person name="Karaoz U."/>
            <person name="Brodie E.L."/>
            <person name="Williams K.H."/>
            <person name="Hubbard S.S."/>
            <person name="Banfield J.F."/>
        </authorList>
    </citation>
    <scope>NUCLEOTIDE SEQUENCE [LARGE SCALE GENOMIC DNA]</scope>
</reference>
<gene>
    <name evidence="2" type="ORF">A2127_00970</name>
</gene>
<dbReference type="Gene3D" id="2.120.10.30">
    <property type="entry name" value="TolB, C-terminal domain"/>
    <property type="match status" value="2"/>
</dbReference>
<proteinExistence type="predicted"/>
<sequence>MNRKLLQYTLAALVVALLGGCDVSDIIIPSLEDTLEVKAVLPDTIEVGKSVSCAVEVLKNTGNHKLVFSWTINGSAFFCGESTRTFMVQGVSPPEEFVPGPGTYTVTLTARAEDDQSVSDTDSKTLVVKRKPSWITYTGVTSTTRDFFRVSIDAEKKVEQLTDDGDKNKYWLETSPTGTRFAFVRSRMPCNGILVVRNRDGSDEVEIGDGLTWAECGLKGARSPRWSPDGKSIAVVGGDETNRGGFRISVVTVATREIRHLDLRTCDDQPAPCIDEVALEVVWSPDGKSVYTTLWEDLEGGGGRTHIVRVDAVLAVKILYTDGISNSPDFLGPSVYDVSKDGGTLSLHVRYSNDRNPRLALLPTDGSGNLRFITPAESDNPGWPTFCSGENDSEWVYYVDKARPNELRRVRPDGTGDETFFTASRNIETPRCQRPPS</sequence>